<keyword evidence="2" id="KW-0813">Transport</keyword>
<feature type="domain" description="Sec23/Sec24 helical" evidence="8">
    <location>
        <begin position="808"/>
        <end position="907"/>
    </location>
</feature>
<dbReference type="Gene3D" id="3.40.50.410">
    <property type="entry name" value="von Willebrand factor, type A domain"/>
    <property type="match status" value="1"/>
</dbReference>
<evidence type="ECO:0000313" key="10">
    <source>
        <dbReference type="EMBL" id="PJF16707.1"/>
    </source>
</evidence>
<dbReference type="Proteomes" id="UP000240830">
    <property type="component" value="Unassembled WGS sequence"/>
</dbReference>
<dbReference type="InterPro" id="IPR036465">
    <property type="entry name" value="vWFA_dom_sf"/>
</dbReference>
<evidence type="ECO:0000259" key="6">
    <source>
        <dbReference type="Pfam" id="PF04810"/>
    </source>
</evidence>
<feature type="compositionally biased region" description="Polar residues" evidence="4">
    <location>
        <begin position="26"/>
        <end position="48"/>
    </location>
</feature>
<comment type="similarity">
    <text evidence="1">Belongs to the SEC23/SEC24 family. SEC24 subfamily.</text>
</comment>
<evidence type="ECO:0000259" key="9">
    <source>
        <dbReference type="Pfam" id="PF08033"/>
    </source>
</evidence>
<dbReference type="GO" id="GO:0008270">
    <property type="term" value="F:zinc ion binding"/>
    <property type="evidence" value="ECO:0007669"/>
    <property type="project" value="InterPro"/>
</dbReference>
<dbReference type="AlphaFoldDB" id="A0A2H9TG01"/>
<evidence type="ECO:0000256" key="1">
    <source>
        <dbReference type="ARBA" id="ARBA00008334"/>
    </source>
</evidence>
<dbReference type="InterPro" id="IPR029006">
    <property type="entry name" value="ADF-H/Gelsolin-like_dom_sf"/>
</dbReference>
<dbReference type="SUPFAM" id="SSF81811">
    <property type="entry name" value="Helical domain of Sec23/24"/>
    <property type="match status" value="1"/>
</dbReference>
<dbReference type="Gene3D" id="1.20.120.730">
    <property type="entry name" value="Sec23/Sec24 helical domain"/>
    <property type="match status" value="1"/>
</dbReference>
<feature type="domain" description="Sec23/Sec24 beta-sandwich" evidence="9">
    <location>
        <begin position="714"/>
        <end position="797"/>
    </location>
</feature>
<dbReference type="InterPro" id="IPR012990">
    <property type="entry name" value="Beta-sandwich_Sec23_24"/>
</dbReference>
<accession>A0A2H9TG01</accession>
<dbReference type="InterPro" id="IPR050550">
    <property type="entry name" value="SEC23_SEC24_subfamily"/>
</dbReference>
<comment type="caution">
    <text evidence="10">The sequence shown here is derived from an EMBL/GenBank/DDBJ whole genome shotgun (WGS) entry which is preliminary data.</text>
</comment>
<evidence type="ECO:0000313" key="11">
    <source>
        <dbReference type="Proteomes" id="UP000240830"/>
    </source>
</evidence>
<dbReference type="SUPFAM" id="SSF53300">
    <property type="entry name" value="vWA-like"/>
    <property type="match status" value="1"/>
</dbReference>
<dbReference type="Gene3D" id="2.60.40.1670">
    <property type="entry name" value="beta-sandwich domain of Sec23/24"/>
    <property type="match status" value="1"/>
</dbReference>
<evidence type="ECO:0000259" key="7">
    <source>
        <dbReference type="Pfam" id="PF04811"/>
    </source>
</evidence>
<feature type="domain" description="Sec23/Sec24 trunk" evidence="7">
    <location>
        <begin position="479"/>
        <end position="687"/>
    </location>
</feature>
<evidence type="ECO:0000256" key="2">
    <source>
        <dbReference type="ARBA" id="ARBA00022448"/>
    </source>
</evidence>
<dbReference type="InterPro" id="IPR036180">
    <property type="entry name" value="Gelsolin-like_dom_sf"/>
</dbReference>
<dbReference type="SUPFAM" id="SSF81995">
    <property type="entry name" value="beta-sandwich domain of Sec23/24"/>
    <property type="match status" value="1"/>
</dbReference>
<dbReference type="Pfam" id="PF08033">
    <property type="entry name" value="Sec23_BS"/>
    <property type="match status" value="1"/>
</dbReference>
<dbReference type="InterPro" id="IPR036175">
    <property type="entry name" value="Sec23/24_helical_dom_sf"/>
</dbReference>
<dbReference type="InterPro" id="IPR006895">
    <property type="entry name" value="Znf_Sec23_Sec24"/>
</dbReference>
<dbReference type="GO" id="GO:0090110">
    <property type="term" value="P:COPII-coated vesicle cargo loading"/>
    <property type="evidence" value="ECO:0007669"/>
    <property type="project" value="TreeGrafter"/>
</dbReference>
<gene>
    <name evidence="10" type="ORF">PSACC_03488</name>
</gene>
<dbReference type="SUPFAM" id="SSF82754">
    <property type="entry name" value="C-terminal, gelsolin-like domain of Sec23/24"/>
    <property type="match status" value="1"/>
</dbReference>
<keyword evidence="11" id="KW-1185">Reference proteome</keyword>
<evidence type="ECO:0000259" key="8">
    <source>
        <dbReference type="Pfam" id="PF04815"/>
    </source>
</evidence>
<feature type="domain" description="Zinc finger Sec23/Sec24-type" evidence="6">
    <location>
        <begin position="404"/>
        <end position="442"/>
    </location>
</feature>
<dbReference type="GO" id="GO:0006886">
    <property type="term" value="P:intracellular protein transport"/>
    <property type="evidence" value="ECO:0007669"/>
    <property type="project" value="InterPro"/>
</dbReference>
<dbReference type="GO" id="GO:0030127">
    <property type="term" value="C:COPII vesicle coat"/>
    <property type="evidence" value="ECO:0007669"/>
    <property type="project" value="InterPro"/>
</dbReference>
<keyword evidence="3" id="KW-0653">Protein transport</keyword>
<feature type="region of interest" description="Disordered" evidence="4">
    <location>
        <begin position="1"/>
        <end position="295"/>
    </location>
</feature>
<sequence>MQPQQPPRPMYGAPSATSHPSPPLQPVQTYGQQPLANGHSASQYAQSYGQAPQTSGQSPPPQSAYGQPKTGYGQVSPLASAPVPPMPAQGMVSPSPMRPPMPFSPAASAGTIPQMQNMPRPGYSPAMNPPLPQAPHPGMMNLPGQQGFQPGMINPLNRQGMVSPPSQQGAMNPPSQQGAINPSYQQGTVNPSSQQESYPPRPSSQQGSYIPHPSSQQGSYIPHPSSQQGPYPPHPAGQQGSYPAHPSGQQGSFPPQVGGMAQGVPPFPSQQQPPYTGMPTQTSPGRPMYAPQATAAPPKISAAQMPNVVAVQEADEARYSSGEGLFRSSIISDMLPPMPTTDVTIVDDGNCSSQFMRSTLYHIPNSEDLAASSKLPLSLIVQPFAKRTPRQSPVPVVDFGVNGPLRCTRCRAYINVFVQFLRGGRTFECNICTMNNDVPDEYFCNLDASGRRSDIGQRPELLYGTVDFVASKEYISKKPEPPYLLFVIDTSRSSIQNGAFASALIAIREQMEAHLNGGEAKTFQKMGIITFDKNISVYDLRASEPQILVMSDIHEPFVPLNDGLFFDPLVASEQAFALLDRLPSLFTETRIVDSCFGAAAAFALEAMKSHGGRVVLFNTTLPNVGIGLLRNRDSAASSGADKVNPLVLSQSDFYSKLGAQAATFGVSYVLVSTPSGFMDIATIGNPVLHKFGSDTHGKTLVRDLNRFLAKPFVFDAILRLRAGGLLQTAEYYGNFSTLNQTDYQFGAIDCDQSIAVTFMYDGKLPENEPVTFQCAILHTTPSGQRRIRVHNLSLTVTSLIANVFRMADLDSLIQYSCKKAISQIKTVPIPTLVNHFHIRSAQALGSYRKFCASAMPAGQLVLPESLKLLPIFCLAFSKCSAFSPSVTQIDVRMTALFSMMSAAMTELPVHFYPRLFPLHRLLELPPDQTIPPRIRLSQEFLEQHGIYLLDNGSQLLLWVGSMVDPEALSKIFGVAQVAALPSYPDNLPELANPASQRARQLIEMVQSRYDKNLSFQIIRQSVDPSEVHWQHSMVEDAQGSLGPSYVDFLCRLHNQINHEMNSASLAERTALLSFLQ</sequence>
<dbReference type="InterPro" id="IPR036174">
    <property type="entry name" value="Znf_Sec23_Sec24_sf"/>
</dbReference>
<dbReference type="GO" id="GO:0070971">
    <property type="term" value="C:endoplasmic reticulum exit site"/>
    <property type="evidence" value="ECO:0007669"/>
    <property type="project" value="TreeGrafter"/>
</dbReference>
<evidence type="ECO:0000256" key="4">
    <source>
        <dbReference type="SAM" id="MobiDB-lite"/>
    </source>
</evidence>
<dbReference type="Gene3D" id="3.40.20.10">
    <property type="entry name" value="Severin"/>
    <property type="match status" value="1"/>
</dbReference>
<dbReference type="Pfam" id="PF04810">
    <property type="entry name" value="zf-Sec23_Sec24"/>
    <property type="match status" value="1"/>
</dbReference>
<evidence type="ECO:0000256" key="3">
    <source>
        <dbReference type="ARBA" id="ARBA00022927"/>
    </source>
</evidence>
<dbReference type="Pfam" id="PF04815">
    <property type="entry name" value="Sec23_helical"/>
    <property type="match status" value="1"/>
</dbReference>
<dbReference type="InterPro" id="IPR007123">
    <property type="entry name" value="Gelsolin-like_dom"/>
</dbReference>
<feature type="compositionally biased region" description="Polar residues" evidence="4">
    <location>
        <begin position="164"/>
        <end position="229"/>
    </location>
</feature>
<dbReference type="PANTHER" id="PTHR13803:SF4">
    <property type="entry name" value="SECRETORY 24CD, ISOFORM C"/>
    <property type="match status" value="1"/>
</dbReference>
<feature type="domain" description="Gelsolin-like" evidence="5">
    <location>
        <begin position="929"/>
        <end position="998"/>
    </location>
</feature>
<dbReference type="STRING" id="1246581.A0A2H9TG01"/>
<feature type="compositionally biased region" description="Polar residues" evidence="4">
    <location>
        <begin position="269"/>
        <end position="284"/>
    </location>
</feature>
<dbReference type="EMBL" id="MTSL01000208">
    <property type="protein sequence ID" value="PJF16707.1"/>
    <property type="molecule type" value="Genomic_DNA"/>
</dbReference>
<dbReference type="InterPro" id="IPR006900">
    <property type="entry name" value="Sec23/24_helical_dom"/>
</dbReference>
<dbReference type="GO" id="GO:0000149">
    <property type="term" value="F:SNARE binding"/>
    <property type="evidence" value="ECO:0007669"/>
    <property type="project" value="TreeGrafter"/>
</dbReference>
<dbReference type="OrthoDB" id="49016at2759"/>
<proteinExistence type="inferred from homology"/>
<dbReference type="PANTHER" id="PTHR13803">
    <property type="entry name" value="SEC24-RELATED PROTEIN"/>
    <property type="match status" value="1"/>
</dbReference>
<dbReference type="InterPro" id="IPR006896">
    <property type="entry name" value="Sec23/24_trunk_dom"/>
</dbReference>
<evidence type="ECO:0000259" key="5">
    <source>
        <dbReference type="Pfam" id="PF00626"/>
    </source>
</evidence>
<protein>
    <submittedName>
        <fullName evidence="10">Uncharacterized protein</fullName>
    </submittedName>
</protein>
<dbReference type="Pfam" id="PF00626">
    <property type="entry name" value="Gelsolin"/>
    <property type="match status" value="1"/>
</dbReference>
<name>A0A2H9TG01_9FUNG</name>
<organism evidence="10 11">
    <name type="scientific">Paramicrosporidium saccamoebae</name>
    <dbReference type="NCBI Taxonomy" id="1246581"/>
    <lineage>
        <taxon>Eukaryota</taxon>
        <taxon>Fungi</taxon>
        <taxon>Fungi incertae sedis</taxon>
        <taxon>Cryptomycota</taxon>
        <taxon>Cryptomycota incertae sedis</taxon>
        <taxon>Paramicrosporidium</taxon>
    </lineage>
</organism>
<dbReference type="SUPFAM" id="SSF82919">
    <property type="entry name" value="Zn-finger domain of Sec23/24"/>
    <property type="match status" value="1"/>
</dbReference>
<dbReference type="Pfam" id="PF04811">
    <property type="entry name" value="Sec23_trunk"/>
    <property type="match status" value="1"/>
</dbReference>
<dbReference type="Gene3D" id="2.30.30.380">
    <property type="entry name" value="Zn-finger domain of Sec23/24"/>
    <property type="match status" value="1"/>
</dbReference>
<reference evidence="10 11" key="1">
    <citation type="submission" date="2016-10" db="EMBL/GenBank/DDBJ databases">
        <title>The genome of Paramicrosporidium saccamoebae is the missing link in understanding Cryptomycota and Microsporidia evolution.</title>
        <authorList>
            <person name="Quandt C.A."/>
            <person name="Beaudet D."/>
            <person name="Corsaro D."/>
            <person name="Michel R."/>
            <person name="Corradi N."/>
            <person name="James T."/>
        </authorList>
    </citation>
    <scope>NUCLEOTIDE SEQUENCE [LARGE SCALE GENOMIC DNA]</scope>
    <source>
        <strain evidence="10 11">KSL3</strain>
    </source>
</reference>